<evidence type="ECO:0000259" key="5">
    <source>
        <dbReference type="Pfam" id="PF00588"/>
    </source>
</evidence>
<dbReference type="InterPro" id="IPR004384">
    <property type="entry name" value="RNA_MeTrfase_TrmJ/LasT"/>
</dbReference>
<dbReference type="CDD" id="cd18093">
    <property type="entry name" value="SpoU-like_TrmJ"/>
    <property type="match status" value="1"/>
</dbReference>
<dbReference type="PANTHER" id="PTHR42786:SF2">
    <property type="entry name" value="TRNA (CYTIDINE_URIDINE-2'-O-)-METHYLTRANSFERASE TRMJ"/>
    <property type="match status" value="1"/>
</dbReference>
<protein>
    <submittedName>
        <fullName evidence="6">Trna:cm32/um32 methyltransferase</fullName>
    </submittedName>
</protein>
<dbReference type="Pfam" id="PF00588">
    <property type="entry name" value="SpoU_methylase"/>
    <property type="match status" value="1"/>
</dbReference>
<dbReference type="GO" id="GO:0005829">
    <property type="term" value="C:cytosol"/>
    <property type="evidence" value="ECO:0007669"/>
    <property type="project" value="TreeGrafter"/>
</dbReference>
<name>A0A0W8FFY2_9ZZZZ</name>
<dbReference type="AlphaFoldDB" id="A0A0W8FFY2"/>
<dbReference type="InterPro" id="IPR029028">
    <property type="entry name" value="Alpha/beta_knot_MTases"/>
</dbReference>
<dbReference type="GO" id="GO:0003723">
    <property type="term" value="F:RNA binding"/>
    <property type="evidence" value="ECO:0007669"/>
    <property type="project" value="InterPro"/>
</dbReference>
<dbReference type="GO" id="GO:0008173">
    <property type="term" value="F:RNA methyltransferase activity"/>
    <property type="evidence" value="ECO:0007669"/>
    <property type="project" value="InterPro"/>
</dbReference>
<comment type="caution">
    <text evidence="6">The sequence shown here is derived from an EMBL/GenBank/DDBJ whole genome shotgun (WGS) entry which is preliminary data.</text>
</comment>
<evidence type="ECO:0000313" key="6">
    <source>
        <dbReference type="EMBL" id="KUG19614.1"/>
    </source>
</evidence>
<evidence type="ECO:0000256" key="2">
    <source>
        <dbReference type="ARBA" id="ARBA00022603"/>
    </source>
</evidence>
<dbReference type="InterPro" id="IPR029026">
    <property type="entry name" value="tRNA_m1G_MTases_N"/>
</dbReference>
<comment type="similarity">
    <text evidence="1">Belongs to the class IV-like SAM-binding methyltransferase superfamily. RNA methyltransferase TrmH family.</text>
</comment>
<dbReference type="PIRSF" id="PIRSF004808">
    <property type="entry name" value="LasT"/>
    <property type="match status" value="1"/>
</dbReference>
<proteinExistence type="inferred from homology"/>
<dbReference type="Gene3D" id="3.40.1280.10">
    <property type="match status" value="1"/>
</dbReference>
<accession>A0A0W8FFY2</accession>
<evidence type="ECO:0000256" key="4">
    <source>
        <dbReference type="ARBA" id="ARBA00022691"/>
    </source>
</evidence>
<dbReference type="Gene3D" id="1.10.8.590">
    <property type="match status" value="1"/>
</dbReference>
<dbReference type="SUPFAM" id="SSF75217">
    <property type="entry name" value="alpha/beta knot"/>
    <property type="match status" value="1"/>
</dbReference>
<dbReference type="NCBIfam" id="TIGR00050">
    <property type="entry name" value="rRNA_methyl_1"/>
    <property type="match status" value="1"/>
</dbReference>
<dbReference type="InterPro" id="IPR001537">
    <property type="entry name" value="SpoU_MeTrfase"/>
</dbReference>
<dbReference type="GO" id="GO:0002128">
    <property type="term" value="P:tRNA nucleoside ribose methylation"/>
    <property type="evidence" value="ECO:0007669"/>
    <property type="project" value="TreeGrafter"/>
</dbReference>
<dbReference type="PANTHER" id="PTHR42786">
    <property type="entry name" value="TRNA/RRNA METHYLTRANSFERASE"/>
    <property type="match status" value="1"/>
</dbReference>
<organism evidence="6">
    <name type="scientific">hydrocarbon metagenome</name>
    <dbReference type="NCBI Taxonomy" id="938273"/>
    <lineage>
        <taxon>unclassified sequences</taxon>
        <taxon>metagenomes</taxon>
        <taxon>ecological metagenomes</taxon>
    </lineage>
</organism>
<sequence>MPEIAIVLVEPMYEGNVGFCARVMKNFGFSRLVLVNPCPLGSEARARASHARDVLENAVHATLAEVRRESSLVVATTGEVSKSVCTPTRMPYYEPAELRGMVKDVEGTVSILFGRENWGLSNTEIRESDIICTIPASQAYPILNLSHAVGIVCYELAGLPRGTYRLASPVEMASLLSHIDAFLDEIEHPDFKRENTMTLIRRILGRTQLTSREVSTIHGLLRRTEWHIRHHDQPEGESDHDPC</sequence>
<keyword evidence="3 6" id="KW-0808">Transferase</keyword>
<reference evidence="6" key="1">
    <citation type="journal article" date="2015" name="Proc. Natl. Acad. Sci. U.S.A.">
        <title>Networks of energetic and metabolic interactions define dynamics in microbial communities.</title>
        <authorList>
            <person name="Embree M."/>
            <person name="Liu J.K."/>
            <person name="Al-Bassam M.M."/>
            <person name="Zengler K."/>
        </authorList>
    </citation>
    <scope>NUCLEOTIDE SEQUENCE</scope>
</reference>
<dbReference type="EMBL" id="LNQE01001272">
    <property type="protein sequence ID" value="KUG19614.1"/>
    <property type="molecule type" value="Genomic_DNA"/>
</dbReference>
<keyword evidence="4" id="KW-0949">S-adenosyl-L-methionine</keyword>
<evidence type="ECO:0000256" key="1">
    <source>
        <dbReference type="ARBA" id="ARBA00007228"/>
    </source>
</evidence>
<evidence type="ECO:0000256" key="3">
    <source>
        <dbReference type="ARBA" id="ARBA00022679"/>
    </source>
</evidence>
<feature type="domain" description="tRNA/rRNA methyltransferase SpoU type" evidence="5">
    <location>
        <begin position="4"/>
        <end position="154"/>
    </location>
</feature>
<keyword evidence="2 6" id="KW-0489">Methyltransferase</keyword>
<gene>
    <name evidence="6" type="ORF">ASZ90_010657</name>
</gene>